<proteinExistence type="inferred from homology"/>
<organism evidence="9 10">
    <name type="scientific">Liquorilactobacillus ghanensis DSM 18630</name>
    <dbReference type="NCBI Taxonomy" id="1423750"/>
    <lineage>
        <taxon>Bacteria</taxon>
        <taxon>Bacillati</taxon>
        <taxon>Bacillota</taxon>
        <taxon>Bacilli</taxon>
        <taxon>Lactobacillales</taxon>
        <taxon>Lactobacillaceae</taxon>
        <taxon>Liquorilactobacillus</taxon>
    </lineage>
</organism>
<dbReference type="Proteomes" id="UP000051451">
    <property type="component" value="Unassembled WGS sequence"/>
</dbReference>
<dbReference type="PANTHER" id="PTHR21058:SF0">
    <property type="entry name" value="6,7-DIMETHYL-8-RIBITYLLUMAZINE SYNTHASE"/>
    <property type="match status" value="1"/>
</dbReference>
<dbReference type="RefSeq" id="WP_057871192.1">
    <property type="nucleotide sequence ID" value="NZ_AZGB01000009.1"/>
</dbReference>
<evidence type="ECO:0000256" key="1">
    <source>
        <dbReference type="ARBA" id="ARBA00004917"/>
    </source>
</evidence>
<comment type="function">
    <text evidence="8">Catalyzes the formation of 6,7-dimethyl-8-ribityllumazine by condensation of 5-amino-6-(D-ribitylamino)uracil with 3,4-dihydroxy-2-butanone 4-phosphate. This is the penultimate step in the biosynthesis of riboflavin.</text>
</comment>
<keyword evidence="4 8" id="KW-0686">Riboflavin biosynthesis</keyword>
<dbReference type="OrthoDB" id="9809709at2"/>
<evidence type="ECO:0000256" key="5">
    <source>
        <dbReference type="ARBA" id="ARBA00022679"/>
    </source>
</evidence>
<protein>
    <recommendedName>
        <fullName evidence="7 8">6,7-dimethyl-8-ribityllumazine synthase</fullName>
        <shortName evidence="8">DMRL synthase</shortName>
        <shortName evidence="8">LS</shortName>
        <shortName evidence="8">Lumazine synthase</shortName>
        <ecNumber evidence="3 8">2.5.1.78</ecNumber>
    </recommendedName>
</protein>
<dbReference type="Pfam" id="PF00885">
    <property type="entry name" value="DMRL_synthase"/>
    <property type="match status" value="1"/>
</dbReference>
<dbReference type="GO" id="GO:0000906">
    <property type="term" value="F:6,7-dimethyl-8-ribityllumazine synthase activity"/>
    <property type="evidence" value="ECO:0007669"/>
    <property type="project" value="UniProtKB-UniRule"/>
</dbReference>
<keyword evidence="5 8" id="KW-0808">Transferase</keyword>
<evidence type="ECO:0000256" key="7">
    <source>
        <dbReference type="ARBA" id="ARBA00072606"/>
    </source>
</evidence>
<evidence type="ECO:0000256" key="3">
    <source>
        <dbReference type="ARBA" id="ARBA00012664"/>
    </source>
</evidence>
<reference evidence="9 10" key="1">
    <citation type="journal article" date="2015" name="Genome Announc.">
        <title>Expanding the biotechnology potential of lactobacilli through comparative genomics of 213 strains and associated genera.</title>
        <authorList>
            <person name="Sun Z."/>
            <person name="Harris H.M."/>
            <person name="McCann A."/>
            <person name="Guo C."/>
            <person name="Argimon S."/>
            <person name="Zhang W."/>
            <person name="Yang X."/>
            <person name="Jeffery I.B."/>
            <person name="Cooney J.C."/>
            <person name="Kagawa T.F."/>
            <person name="Liu W."/>
            <person name="Song Y."/>
            <person name="Salvetti E."/>
            <person name="Wrobel A."/>
            <person name="Rasinkangas P."/>
            <person name="Parkhill J."/>
            <person name="Rea M.C."/>
            <person name="O'Sullivan O."/>
            <person name="Ritari J."/>
            <person name="Douillard F.P."/>
            <person name="Paul Ross R."/>
            <person name="Yang R."/>
            <person name="Briner A.E."/>
            <person name="Felis G.E."/>
            <person name="de Vos W.M."/>
            <person name="Barrangou R."/>
            <person name="Klaenhammer T.R."/>
            <person name="Caufield P.W."/>
            <person name="Cui Y."/>
            <person name="Zhang H."/>
            <person name="O'Toole P.W."/>
        </authorList>
    </citation>
    <scope>NUCLEOTIDE SEQUENCE [LARGE SCALE GENOMIC DNA]</scope>
    <source>
        <strain evidence="9 10">DSM 18630</strain>
    </source>
</reference>
<dbReference type="SUPFAM" id="SSF52121">
    <property type="entry name" value="Lumazine synthase"/>
    <property type="match status" value="1"/>
</dbReference>
<dbReference type="CDD" id="cd09209">
    <property type="entry name" value="Lumazine_synthase-I"/>
    <property type="match status" value="1"/>
</dbReference>
<dbReference type="FunFam" id="3.40.50.960:FF:000001">
    <property type="entry name" value="6,7-dimethyl-8-ribityllumazine synthase"/>
    <property type="match status" value="1"/>
</dbReference>
<evidence type="ECO:0000313" key="9">
    <source>
        <dbReference type="EMBL" id="KRM07095.1"/>
    </source>
</evidence>
<name>A0A0R1VN21_9LACO</name>
<comment type="similarity">
    <text evidence="2 8">Belongs to the DMRL synthase family.</text>
</comment>
<feature type="binding site" evidence="8">
    <location>
        <begin position="85"/>
        <end position="86"/>
    </location>
    <ligand>
        <name>(2S)-2-hydroxy-3-oxobutyl phosphate</name>
        <dbReference type="ChEBI" id="CHEBI:58830"/>
    </ligand>
</feature>
<dbReference type="GO" id="GO:0005829">
    <property type="term" value="C:cytosol"/>
    <property type="evidence" value="ECO:0007669"/>
    <property type="project" value="TreeGrafter"/>
</dbReference>
<feature type="binding site" evidence="8">
    <location>
        <position position="22"/>
    </location>
    <ligand>
        <name>5-amino-6-(D-ribitylamino)uracil</name>
        <dbReference type="ChEBI" id="CHEBI:15934"/>
    </ligand>
</feature>
<dbReference type="AlphaFoldDB" id="A0A0R1VN21"/>
<feature type="binding site" evidence="8">
    <location>
        <position position="127"/>
    </location>
    <ligand>
        <name>(2S)-2-hydroxy-3-oxobutyl phosphate</name>
        <dbReference type="ChEBI" id="CHEBI:58830"/>
    </ligand>
</feature>
<comment type="catalytic activity">
    <reaction evidence="6 8">
        <text>(2S)-2-hydroxy-3-oxobutyl phosphate + 5-amino-6-(D-ribitylamino)uracil = 6,7-dimethyl-8-(1-D-ribityl)lumazine + phosphate + 2 H2O + H(+)</text>
        <dbReference type="Rhea" id="RHEA:26152"/>
        <dbReference type="ChEBI" id="CHEBI:15377"/>
        <dbReference type="ChEBI" id="CHEBI:15378"/>
        <dbReference type="ChEBI" id="CHEBI:15934"/>
        <dbReference type="ChEBI" id="CHEBI:43474"/>
        <dbReference type="ChEBI" id="CHEBI:58201"/>
        <dbReference type="ChEBI" id="CHEBI:58830"/>
        <dbReference type="EC" id="2.5.1.78"/>
    </reaction>
</comment>
<dbReference type="InterPro" id="IPR034964">
    <property type="entry name" value="LS"/>
</dbReference>
<evidence type="ECO:0000256" key="8">
    <source>
        <dbReference type="HAMAP-Rule" id="MF_00178"/>
    </source>
</evidence>
<comment type="caution">
    <text evidence="9">The sequence shown here is derived from an EMBL/GenBank/DDBJ whole genome shotgun (WGS) entry which is preliminary data.</text>
</comment>
<dbReference type="STRING" id="1423750.FC89_GL000410"/>
<feature type="binding site" evidence="8">
    <location>
        <begin position="56"/>
        <end position="58"/>
    </location>
    <ligand>
        <name>5-amino-6-(D-ribitylamino)uracil</name>
        <dbReference type="ChEBI" id="CHEBI:15934"/>
    </ligand>
</feature>
<gene>
    <name evidence="8" type="primary">ribH</name>
    <name evidence="9" type="ORF">FC89_GL000410</name>
</gene>
<dbReference type="GeneID" id="98318460"/>
<dbReference type="PANTHER" id="PTHR21058">
    <property type="entry name" value="6,7-DIMETHYL-8-RIBITYLLUMAZINE SYNTHASE DMRL SYNTHASE LUMAZINE SYNTHASE"/>
    <property type="match status" value="1"/>
</dbReference>
<dbReference type="PATRIC" id="fig|1423750.3.peg.419"/>
<evidence type="ECO:0000256" key="2">
    <source>
        <dbReference type="ARBA" id="ARBA00007424"/>
    </source>
</evidence>
<feature type="binding site" evidence="8">
    <location>
        <position position="113"/>
    </location>
    <ligand>
        <name>5-amino-6-(D-ribitylamino)uracil</name>
        <dbReference type="ChEBI" id="CHEBI:15934"/>
    </ligand>
</feature>
<evidence type="ECO:0000313" key="10">
    <source>
        <dbReference type="Proteomes" id="UP000051451"/>
    </source>
</evidence>
<dbReference type="NCBIfam" id="TIGR00114">
    <property type="entry name" value="lumazine-synth"/>
    <property type="match status" value="1"/>
</dbReference>
<dbReference type="EC" id="2.5.1.78" evidence="3 8"/>
<dbReference type="EMBL" id="AZGB01000009">
    <property type="protein sequence ID" value="KRM07095.1"/>
    <property type="molecule type" value="Genomic_DNA"/>
</dbReference>
<evidence type="ECO:0000256" key="4">
    <source>
        <dbReference type="ARBA" id="ARBA00022619"/>
    </source>
</evidence>
<accession>A0A0R1VN21</accession>
<comment type="pathway">
    <text evidence="1 8">Cofactor biosynthesis; riboflavin biosynthesis; riboflavin from 2-hydroxy-3-oxobutyl phosphate and 5-amino-6-(D-ribitylamino)uracil: step 1/2.</text>
</comment>
<dbReference type="GO" id="GO:0009231">
    <property type="term" value="P:riboflavin biosynthetic process"/>
    <property type="evidence" value="ECO:0007669"/>
    <property type="project" value="UniProtKB-UniRule"/>
</dbReference>
<keyword evidence="10" id="KW-1185">Reference proteome</keyword>
<dbReference type="HAMAP" id="MF_00178">
    <property type="entry name" value="Lumazine_synth"/>
    <property type="match status" value="1"/>
</dbReference>
<dbReference type="InterPro" id="IPR002180">
    <property type="entry name" value="LS/RS"/>
</dbReference>
<dbReference type="UniPathway" id="UPA00275">
    <property type="reaction ID" value="UER00404"/>
</dbReference>
<dbReference type="Gene3D" id="3.40.50.960">
    <property type="entry name" value="Lumazine/riboflavin synthase"/>
    <property type="match status" value="1"/>
</dbReference>
<evidence type="ECO:0000256" key="6">
    <source>
        <dbReference type="ARBA" id="ARBA00048785"/>
    </source>
</evidence>
<dbReference type="InterPro" id="IPR036467">
    <property type="entry name" value="LS/RS_sf"/>
</dbReference>
<feature type="binding site" evidence="8">
    <location>
        <begin position="80"/>
        <end position="82"/>
    </location>
    <ligand>
        <name>5-amino-6-(D-ribitylamino)uracil</name>
        <dbReference type="ChEBI" id="CHEBI:15934"/>
    </ligand>
</feature>
<feature type="active site" description="Proton donor" evidence="8">
    <location>
        <position position="88"/>
    </location>
</feature>
<sequence length="156" mass="16629">MNEYTGDYIGRKQKVGIVVAKFNDLVTKRLLAGACQTLNQAGIATENIEIFWVPGAFEIPRVVKLLSESQRVTGIIALGAVVRGETAHFDYVCSAAANGIAEVSLNGPVPVMFGVLTTDTMEQALNRAGGKAGNKGSECALGLLEMISLQQKINFK</sequence>
<dbReference type="GO" id="GO:0009349">
    <property type="term" value="C:riboflavin synthase complex"/>
    <property type="evidence" value="ECO:0007669"/>
    <property type="project" value="UniProtKB-UniRule"/>
</dbReference>